<sequence>MLSWRNSENYNNTGGNGNDRGHGGRGRTRLSQGRGASTRNTGNRRLETIASVSRSSGVEKGGDALKDFRTQEEYRDFIQEKLDLFWKRSDLTEQQNREIQENLLILFRKLREGIVASQRNDAFMNEVYETSLCLATLSDNSRQLDSILSHFLQHSSETNDKISPQQSCSLYAIIIALLNQLVLSYPSQTSYRKSIQSIPSSLLQPSSKSHRWITNLSLSLWSNNFCRFDKLTRQPFLDSVFSELLPDLLSAEFTSLSISSRPIKADRDLVRKAFHHAVDRLRARVRNSAWTIIRSSYRELSCNAESETREWLIRSLALDAPSQDSCSLDTWLVEKRVAGHIRPKEGIDGRWIIHR</sequence>
<proteinExistence type="predicted"/>
<reference evidence="2 3" key="1">
    <citation type="journal article" date="2023" name="Proc. Natl. Acad. Sci. U.S.A.">
        <title>A global phylogenomic analysis of the shiitake genus Lentinula.</title>
        <authorList>
            <person name="Sierra-Patev S."/>
            <person name="Min B."/>
            <person name="Naranjo-Ortiz M."/>
            <person name="Looney B."/>
            <person name="Konkel Z."/>
            <person name="Slot J.C."/>
            <person name="Sakamoto Y."/>
            <person name="Steenwyk J.L."/>
            <person name="Rokas A."/>
            <person name="Carro J."/>
            <person name="Camarero S."/>
            <person name="Ferreira P."/>
            <person name="Molpeceres G."/>
            <person name="Ruiz-Duenas F.J."/>
            <person name="Serrano A."/>
            <person name="Henrissat B."/>
            <person name="Drula E."/>
            <person name="Hughes K.W."/>
            <person name="Mata J.L."/>
            <person name="Ishikawa N.K."/>
            <person name="Vargas-Isla R."/>
            <person name="Ushijima S."/>
            <person name="Smith C.A."/>
            <person name="Donoghue J."/>
            <person name="Ahrendt S."/>
            <person name="Andreopoulos W."/>
            <person name="He G."/>
            <person name="LaButti K."/>
            <person name="Lipzen A."/>
            <person name="Ng V."/>
            <person name="Riley R."/>
            <person name="Sandor L."/>
            <person name="Barry K."/>
            <person name="Martinez A.T."/>
            <person name="Xiao Y."/>
            <person name="Gibbons J.G."/>
            <person name="Terashima K."/>
            <person name="Grigoriev I.V."/>
            <person name="Hibbett D."/>
        </authorList>
    </citation>
    <scope>NUCLEOTIDE SEQUENCE [LARGE SCALE GENOMIC DNA]</scope>
    <source>
        <strain evidence="2 3">TFB7810</strain>
    </source>
</reference>
<protein>
    <submittedName>
        <fullName evidence="2">Uncharacterized protein</fullName>
    </submittedName>
</protein>
<feature type="compositionally biased region" description="Polar residues" evidence="1">
    <location>
        <begin position="30"/>
        <end position="43"/>
    </location>
</feature>
<organism evidence="2 3">
    <name type="scientific">Lentinula detonsa</name>
    <dbReference type="NCBI Taxonomy" id="2804962"/>
    <lineage>
        <taxon>Eukaryota</taxon>
        <taxon>Fungi</taxon>
        <taxon>Dikarya</taxon>
        <taxon>Basidiomycota</taxon>
        <taxon>Agaricomycotina</taxon>
        <taxon>Agaricomycetes</taxon>
        <taxon>Agaricomycetidae</taxon>
        <taxon>Agaricales</taxon>
        <taxon>Marasmiineae</taxon>
        <taxon>Omphalotaceae</taxon>
        <taxon>Lentinula</taxon>
    </lineage>
</organism>
<evidence type="ECO:0000256" key="1">
    <source>
        <dbReference type="SAM" id="MobiDB-lite"/>
    </source>
</evidence>
<dbReference type="PANTHER" id="PTHR39398">
    <property type="entry name" value="YALI0F14311P"/>
    <property type="match status" value="1"/>
</dbReference>
<keyword evidence="3" id="KW-1185">Reference proteome</keyword>
<dbReference type="PANTHER" id="PTHR39398:SF1">
    <property type="entry name" value="CSN8_PSMD8_EIF3K DOMAIN-CONTAINING PROTEIN"/>
    <property type="match status" value="1"/>
</dbReference>
<feature type="compositionally biased region" description="Low complexity" evidence="1">
    <location>
        <begin position="1"/>
        <end position="13"/>
    </location>
</feature>
<evidence type="ECO:0000313" key="3">
    <source>
        <dbReference type="Proteomes" id="UP001142393"/>
    </source>
</evidence>
<evidence type="ECO:0000313" key="2">
    <source>
        <dbReference type="EMBL" id="KAJ3747480.1"/>
    </source>
</evidence>
<dbReference type="Proteomes" id="UP001142393">
    <property type="component" value="Unassembled WGS sequence"/>
</dbReference>
<name>A0A9W8P5L3_9AGAR</name>
<dbReference type="AlphaFoldDB" id="A0A9W8P5L3"/>
<comment type="caution">
    <text evidence="2">The sequence shown here is derived from an EMBL/GenBank/DDBJ whole genome shotgun (WGS) entry which is preliminary data.</text>
</comment>
<feature type="region of interest" description="Disordered" evidence="1">
    <location>
        <begin position="1"/>
        <end position="64"/>
    </location>
</feature>
<gene>
    <name evidence="2" type="ORF">DFH05DRAFT_1393024</name>
</gene>
<dbReference type="EMBL" id="JANVFU010000003">
    <property type="protein sequence ID" value="KAJ3747480.1"/>
    <property type="molecule type" value="Genomic_DNA"/>
</dbReference>
<accession>A0A9W8P5L3</accession>